<name>A0A6J5KWU6_9CAUD</name>
<proteinExistence type="predicted"/>
<sequence>MTRHIFLNWDFWCDWWGFAPDRRVYAVPDDMQ</sequence>
<reference evidence="1" key="1">
    <citation type="submission" date="2020-04" db="EMBL/GenBank/DDBJ databases">
        <authorList>
            <person name="Chiriac C."/>
            <person name="Salcher M."/>
            <person name="Ghai R."/>
            <person name="Kavagutti S V."/>
        </authorList>
    </citation>
    <scope>NUCLEOTIDE SEQUENCE</scope>
</reference>
<organism evidence="1">
    <name type="scientific">uncultured Caudovirales phage</name>
    <dbReference type="NCBI Taxonomy" id="2100421"/>
    <lineage>
        <taxon>Viruses</taxon>
        <taxon>Duplodnaviria</taxon>
        <taxon>Heunggongvirae</taxon>
        <taxon>Uroviricota</taxon>
        <taxon>Caudoviricetes</taxon>
        <taxon>Peduoviridae</taxon>
        <taxon>Maltschvirus</taxon>
        <taxon>Maltschvirus maltsch</taxon>
    </lineage>
</organism>
<protein>
    <submittedName>
        <fullName evidence="1">Uncharacterized protein</fullName>
    </submittedName>
</protein>
<gene>
    <name evidence="1" type="ORF">UFOVP55_20</name>
</gene>
<accession>A0A6J5KWU6</accession>
<dbReference type="EMBL" id="LR796185">
    <property type="protein sequence ID" value="CAB4124690.1"/>
    <property type="molecule type" value="Genomic_DNA"/>
</dbReference>
<evidence type="ECO:0000313" key="1">
    <source>
        <dbReference type="EMBL" id="CAB4124690.1"/>
    </source>
</evidence>